<accession>A0A1F5CBY1</accession>
<evidence type="ECO:0000313" key="2">
    <source>
        <dbReference type="Proteomes" id="UP000177197"/>
    </source>
</evidence>
<proteinExistence type="predicted"/>
<name>A0A1F5CBY1_9BACT</name>
<dbReference type="InterPro" id="IPR036412">
    <property type="entry name" value="HAD-like_sf"/>
</dbReference>
<evidence type="ECO:0000313" key="1">
    <source>
        <dbReference type="EMBL" id="OGD40353.1"/>
    </source>
</evidence>
<reference evidence="1 2" key="1">
    <citation type="journal article" date="2016" name="Nat. Commun.">
        <title>Thousands of microbial genomes shed light on interconnected biogeochemical processes in an aquifer system.</title>
        <authorList>
            <person name="Anantharaman K."/>
            <person name="Brown C.T."/>
            <person name="Hug L.A."/>
            <person name="Sharon I."/>
            <person name="Castelle C.J."/>
            <person name="Probst A.J."/>
            <person name="Thomas B.C."/>
            <person name="Singh A."/>
            <person name="Wilkins M.J."/>
            <person name="Karaoz U."/>
            <person name="Brodie E.L."/>
            <person name="Williams K.H."/>
            <person name="Hubbard S.S."/>
            <person name="Banfield J.F."/>
        </authorList>
    </citation>
    <scope>NUCLEOTIDE SEQUENCE [LARGE SCALE GENOMIC DNA]</scope>
</reference>
<gene>
    <name evidence="1" type="ORF">A3I30_03630</name>
</gene>
<dbReference type="InterPro" id="IPR023214">
    <property type="entry name" value="HAD_sf"/>
</dbReference>
<dbReference type="AlphaFoldDB" id="A0A1F5CBY1"/>
<dbReference type="EMBL" id="MEYV01000010">
    <property type="protein sequence ID" value="OGD40353.1"/>
    <property type="molecule type" value="Genomic_DNA"/>
</dbReference>
<dbReference type="Proteomes" id="UP000177197">
    <property type="component" value="Unassembled WGS sequence"/>
</dbReference>
<dbReference type="SUPFAM" id="SSF56784">
    <property type="entry name" value="HAD-like"/>
    <property type="match status" value="1"/>
</dbReference>
<comment type="caution">
    <text evidence="1">The sequence shown here is derived from an EMBL/GenBank/DDBJ whole genome shotgun (WGS) entry which is preliminary data.</text>
</comment>
<protein>
    <recommendedName>
        <fullName evidence="3">FCP1 homology domain-containing protein</fullName>
    </recommendedName>
</protein>
<sequence length="228" mass="25870">MPIYFNYGNDIPLSVNSPNGGTVNILVDLDNTLIDSVKRLKLEMGVAAKFGVNAEDYWKAVDIAFAKYGVSGFSHQALFEGCRAIKPDFSAESLFEWRKVLEVKLFFPDTLIFLKHFKPEELTLLTTGNPEFQWTKIITHGITKHFGKIFIANSPKAENIERPPDKSFFIDDSPREIDAMKQCYPHVICLQVRTPAPWEKQKHSGCKDAHFRDLLGAYAFIREVELGA</sequence>
<dbReference type="Gene3D" id="3.40.50.1000">
    <property type="entry name" value="HAD superfamily/HAD-like"/>
    <property type="match status" value="1"/>
</dbReference>
<evidence type="ECO:0008006" key="3">
    <source>
        <dbReference type="Google" id="ProtNLM"/>
    </source>
</evidence>
<organism evidence="1 2">
    <name type="scientific">Candidatus Azambacteria bacterium RIFCSPLOWO2_02_FULL_44_14</name>
    <dbReference type="NCBI Taxonomy" id="1797306"/>
    <lineage>
        <taxon>Bacteria</taxon>
        <taxon>Candidatus Azamiibacteriota</taxon>
    </lineage>
</organism>